<sequence length="127" mass="15312">MAKRQPESVARLDSTYMKHYDAYMDRHQRKKKRLVRRLVMFALLVSIVAGSMVFYHMKQQSLYAEKEEKYQQLQQEMTALEQEEKGLEQEIELLKDEEYVLQIARTNYFFSKEGEIIFKMPNEDPSY</sequence>
<keyword evidence="2" id="KW-0472">Membrane</keyword>
<keyword evidence="2" id="KW-1133">Transmembrane helix</keyword>
<gene>
    <name evidence="3" type="primary">divIC</name>
    <name evidence="3" type="ORF">BN983_04147</name>
</gene>
<accession>A0A024P9M8</accession>
<keyword evidence="1" id="KW-0175">Coiled coil</keyword>
<dbReference type="GO" id="GO:0051301">
    <property type="term" value="P:cell division"/>
    <property type="evidence" value="ECO:0007669"/>
    <property type="project" value="UniProtKB-KW"/>
</dbReference>
<dbReference type="Proteomes" id="UP000028868">
    <property type="component" value="Unassembled WGS sequence"/>
</dbReference>
<dbReference type="Pfam" id="PF04977">
    <property type="entry name" value="DivIC"/>
    <property type="match status" value="1"/>
</dbReference>
<dbReference type="PANTHER" id="PTHR40027:SF1">
    <property type="entry name" value="CELL DIVISION PROTEIN DIVIC"/>
    <property type="match status" value="1"/>
</dbReference>
<evidence type="ECO:0000313" key="3">
    <source>
        <dbReference type="EMBL" id="CDQ25784.1"/>
    </source>
</evidence>
<evidence type="ECO:0000256" key="1">
    <source>
        <dbReference type="SAM" id="Coils"/>
    </source>
</evidence>
<evidence type="ECO:0000256" key="2">
    <source>
        <dbReference type="SAM" id="Phobius"/>
    </source>
</evidence>
<reference evidence="3 4" key="2">
    <citation type="submission" date="2014-05" db="EMBL/GenBank/DDBJ databases">
        <title>Draft genome sequence of Halobacillus karajensis HK-03.</title>
        <authorList>
            <person name="Khelaifia S."/>
            <person name="Croce O."/>
            <person name="Lagier J.C."/>
            <person name="Raoult D."/>
        </authorList>
    </citation>
    <scope>NUCLEOTIDE SEQUENCE [LARGE SCALE GENOMIC DNA]</scope>
    <source>
        <strain evidence="3 4">HD-03</strain>
    </source>
</reference>
<dbReference type="OrthoDB" id="2991180at2"/>
<keyword evidence="2" id="KW-0812">Transmembrane</keyword>
<name>A0A024P9M8_9BACI</name>
<reference evidence="4" key="1">
    <citation type="submission" date="2014-03" db="EMBL/GenBank/DDBJ databases">
        <authorList>
            <person name="Urmite Genomes U."/>
        </authorList>
    </citation>
    <scope>NUCLEOTIDE SEQUENCE [LARGE SCALE GENOMIC DNA]</scope>
    <source>
        <strain evidence="4">HD-03</strain>
    </source>
</reference>
<keyword evidence="3" id="KW-0131">Cell cycle</keyword>
<feature type="coiled-coil region" evidence="1">
    <location>
        <begin position="56"/>
        <end position="97"/>
    </location>
</feature>
<organism evidence="3 4">
    <name type="scientific">Halobacillus karajensis</name>
    <dbReference type="NCBI Taxonomy" id="195088"/>
    <lineage>
        <taxon>Bacteria</taxon>
        <taxon>Bacillati</taxon>
        <taxon>Bacillota</taxon>
        <taxon>Bacilli</taxon>
        <taxon>Bacillales</taxon>
        <taxon>Bacillaceae</taxon>
        <taxon>Halobacillus</taxon>
    </lineage>
</organism>
<dbReference type="AlphaFoldDB" id="A0A024P9M8"/>
<keyword evidence="4" id="KW-1185">Reference proteome</keyword>
<dbReference type="RefSeq" id="WP_035511806.1">
    <property type="nucleotide sequence ID" value="NZ_CCDH010000009.1"/>
</dbReference>
<feature type="transmembrane region" description="Helical" evidence="2">
    <location>
        <begin position="38"/>
        <end position="57"/>
    </location>
</feature>
<dbReference type="InterPro" id="IPR039076">
    <property type="entry name" value="DivIC"/>
</dbReference>
<evidence type="ECO:0000313" key="4">
    <source>
        <dbReference type="Proteomes" id="UP000028868"/>
    </source>
</evidence>
<keyword evidence="3" id="KW-0132">Cell division</keyword>
<protein>
    <submittedName>
        <fullName evidence="3">Cell division protein DivIC</fullName>
    </submittedName>
</protein>
<proteinExistence type="predicted"/>
<dbReference type="PANTHER" id="PTHR40027">
    <property type="entry name" value="CELL DIVISION PROTEIN DIVIC"/>
    <property type="match status" value="1"/>
</dbReference>
<dbReference type="InterPro" id="IPR007060">
    <property type="entry name" value="FtsL/DivIC"/>
</dbReference>
<comment type="caution">
    <text evidence="3">The sequence shown here is derived from an EMBL/GenBank/DDBJ whole genome shotgun (WGS) entry which is preliminary data.</text>
</comment>
<dbReference type="EMBL" id="CCDI010000010">
    <property type="protein sequence ID" value="CDQ25784.1"/>
    <property type="molecule type" value="Genomic_DNA"/>
</dbReference>